<proteinExistence type="predicted"/>
<dbReference type="AlphaFoldDB" id="A0AAV3GKR0"/>
<name>A0AAV3GKR0_ENTFL</name>
<dbReference type="PANTHER" id="PTHR35788:SF1">
    <property type="entry name" value="EXPORTED PROTEIN"/>
    <property type="match status" value="1"/>
</dbReference>
<comment type="caution">
    <text evidence="1">The sequence shown here is derived from an EMBL/GenBank/DDBJ whole genome shotgun (WGS) entry which is preliminary data.</text>
</comment>
<evidence type="ECO:0000313" key="2">
    <source>
        <dbReference type="Proteomes" id="UP000004117"/>
    </source>
</evidence>
<dbReference type="InterPro" id="IPR007391">
    <property type="entry name" value="Vancomycin_resist_VanW"/>
</dbReference>
<accession>A0AAV3GKR0</accession>
<gene>
    <name evidence="1" type="ORF">HMPREF1336_01603</name>
</gene>
<reference evidence="1 2" key="1">
    <citation type="submission" date="2012-04" db="EMBL/GenBank/DDBJ databases">
        <authorList>
            <person name="Weinstock G."/>
            <person name="Sodergren E."/>
            <person name="Lobos E.A."/>
            <person name="Fulton L."/>
            <person name="Fulton R."/>
            <person name="Courtney L."/>
            <person name="Fronick C."/>
            <person name="O'Laughlin M."/>
            <person name="Godfrey J."/>
            <person name="Wilson R.M."/>
            <person name="Miner T."/>
            <person name="Farmer C."/>
            <person name="Delehaunty K."/>
            <person name="Cordes M."/>
            <person name="Minx P."/>
            <person name="Tomlinson C."/>
            <person name="Chen J."/>
            <person name="Wollam A."/>
            <person name="Pepin K.H."/>
            <person name="Bhonagiri V."/>
            <person name="Zhang X."/>
            <person name="Suruliraj S."/>
            <person name="Warren W."/>
            <person name="Mitreva M."/>
            <person name="Mardis E.R."/>
            <person name="Wilson R.K."/>
        </authorList>
    </citation>
    <scope>NUCLEOTIDE SEQUENCE [LARGE SCALE GENOMIC DNA]</scope>
    <source>
        <strain evidence="1 2">ERV63</strain>
    </source>
</reference>
<protein>
    <submittedName>
        <fullName evidence="1">VanW-like protein</fullName>
    </submittedName>
</protein>
<evidence type="ECO:0000313" key="1">
    <source>
        <dbReference type="EMBL" id="EJV16882.1"/>
    </source>
</evidence>
<dbReference type="NCBIfam" id="NF033128">
    <property type="entry name" value="vanW-gen"/>
    <property type="match status" value="1"/>
</dbReference>
<dbReference type="Proteomes" id="UP000004117">
    <property type="component" value="Unassembled WGS sequence"/>
</dbReference>
<sequence length="282" mass="32555">MRKGCYIMDRKRLTQRFPFLLPMRRAQRKMCFYAGMRFDGCRYAQTIGEKSLSHLLFETDCALYNHNTGFDMIYQENKVFNLKLAAKTLNGLLIRPGETFSFWWLVRHADKDTPYKDGLTVTNGKLTTMSGGGMCQMSNLLFWMFLHTPLTIIQRRGHEVKEFPEPNSDEIKGVDATISEGWIDLKVRNDTDCTYQIWVTLDDEKIIGQVSADKEPQALYKITNGSIQYVRESGGIYEYAQVKRMQVALGTGEIIDCKLLYTNKCKICYPLPESVDIQEENQ</sequence>
<organism evidence="1 2">
    <name type="scientific">Enterococcus faecalis ERV63</name>
    <dbReference type="NCBI Taxonomy" id="1134793"/>
    <lineage>
        <taxon>Bacteria</taxon>
        <taxon>Bacillati</taxon>
        <taxon>Bacillota</taxon>
        <taxon>Bacilli</taxon>
        <taxon>Lactobacillales</taxon>
        <taxon>Enterococcaceae</taxon>
        <taxon>Enterococcus</taxon>
    </lineage>
</organism>
<dbReference type="Pfam" id="PF04294">
    <property type="entry name" value="VanW"/>
    <property type="match status" value="1"/>
</dbReference>
<dbReference type="PANTHER" id="PTHR35788">
    <property type="entry name" value="EXPORTED PROTEIN-RELATED"/>
    <property type="match status" value="1"/>
</dbReference>
<dbReference type="EMBL" id="ALZR01000051">
    <property type="protein sequence ID" value="EJV16882.1"/>
    <property type="molecule type" value="Genomic_DNA"/>
</dbReference>
<dbReference type="NCBIfam" id="NF033122">
    <property type="entry name" value="vanW-B"/>
    <property type="match status" value="1"/>
</dbReference>
<dbReference type="InterPro" id="IPR052913">
    <property type="entry name" value="Glycopeptide_resist_protein"/>
</dbReference>